<organism evidence="14 15">
    <name type="scientific">Bosea vestrisii</name>
    <dbReference type="NCBI Taxonomy" id="151416"/>
    <lineage>
        <taxon>Bacteria</taxon>
        <taxon>Pseudomonadati</taxon>
        <taxon>Pseudomonadota</taxon>
        <taxon>Alphaproteobacteria</taxon>
        <taxon>Hyphomicrobiales</taxon>
        <taxon>Boseaceae</taxon>
        <taxon>Bosea</taxon>
    </lineage>
</organism>
<keyword evidence="5 11" id="KW-0997">Cell inner membrane</keyword>
<evidence type="ECO:0000256" key="1">
    <source>
        <dbReference type="ARBA" id="ARBA00011049"/>
    </source>
</evidence>
<evidence type="ECO:0000256" key="8">
    <source>
        <dbReference type="ARBA" id="ARBA00023143"/>
    </source>
</evidence>
<feature type="domain" description="Flagellar motor switch protein FliN-like C-terminal" evidence="13">
    <location>
        <begin position="291"/>
        <end position="360"/>
    </location>
</feature>
<dbReference type="Gene3D" id="3.40.1550.10">
    <property type="entry name" value="CheC-like"/>
    <property type="match status" value="1"/>
</dbReference>
<dbReference type="PIRSF" id="PIRSF002888">
    <property type="entry name" value="FliM"/>
    <property type="match status" value="1"/>
</dbReference>
<keyword evidence="14" id="KW-0966">Cell projection</keyword>
<dbReference type="CDD" id="cd17908">
    <property type="entry name" value="FliM"/>
    <property type="match status" value="1"/>
</dbReference>
<keyword evidence="14" id="KW-0969">Cilium</keyword>
<dbReference type="Proteomes" id="UP001596104">
    <property type="component" value="Unassembled WGS sequence"/>
</dbReference>
<dbReference type="SUPFAM" id="SSF103039">
    <property type="entry name" value="CheC-like"/>
    <property type="match status" value="1"/>
</dbReference>
<keyword evidence="4 11" id="KW-0145">Chemotaxis</keyword>
<dbReference type="Pfam" id="PF02154">
    <property type="entry name" value="FliM"/>
    <property type="match status" value="1"/>
</dbReference>
<evidence type="ECO:0000256" key="7">
    <source>
        <dbReference type="ARBA" id="ARBA00023136"/>
    </source>
</evidence>
<evidence type="ECO:0000256" key="3">
    <source>
        <dbReference type="ARBA" id="ARBA00022475"/>
    </source>
</evidence>
<dbReference type="NCBIfam" id="TIGR01397">
    <property type="entry name" value="fliM_switch"/>
    <property type="match status" value="1"/>
</dbReference>
<feature type="region of interest" description="Disordered" evidence="12">
    <location>
        <begin position="1"/>
        <end position="23"/>
    </location>
</feature>
<keyword evidence="3 11" id="KW-1003">Cell membrane</keyword>
<keyword evidence="8 11" id="KW-0975">Bacterial flagellum</keyword>
<reference evidence="15" key="1">
    <citation type="journal article" date="2019" name="Int. J. Syst. Evol. Microbiol.">
        <title>The Global Catalogue of Microorganisms (GCM) 10K type strain sequencing project: providing services to taxonomists for standard genome sequencing and annotation.</title>
        <authorList>
            <consortium name="The Broad Institute Genomics Platform"/>
            <consortium name="The Broad Institute Genome Sequencing Center for Infectious Disease"/>
            <person name="Wu L."/>
            <person name="Ma J."/>
        </authorList>
    </citation>
    <scope>NUCLEOTIDE SEQUENCE [LARGE SCALE GENOMIC DNA]</scope>
    <source>
        <strain evidence="15">CGMCC 1.16326</strain>
    </source>
</reference>
<dbReference type="SUPFAM" id="SSF101801">
    <property type="entry name" value="Surface presentation of antigens (SPOA)"/>
    <property type="match status" value="1"/>
</dbReference>
<proteinExistence type="inferred from homology"/>
<comment type="similarity">
    <text evidence="1 11">Belongs to the FliM family.</text>
</comment>
<evidence type="ECO:0000256" key="12">
    <source>
        <dbReference type="SAM" id="MobiDB-lite"/>
    </source>
</evidence>
<dbReference type="Pfam" id="PF01052">
    <property type="entry name" value="FliMN_C"/>
    <property type="match status" value="1"/>
</dbReference>
<evidence type="ECO:0000313" key="14">
    <source>
        <dbReference type="EMBL" id="MFC5395954.1"/>
    </source>
</evidence>
<gene>
    <name evidence="14" type="primary">fliM</name>
    <name evidence="14" type="ORF">ACFPPC_25280</name>
</gene>
<evidence type="ECO:0000256" key="10">
    <source>
        <dbReference type="NCBIfam" id="TIGR01397"/>
    </source>
</evidence>
<dbReference type="InterPro" id="IPR001543">
    <property type="entry name" value="FliN-like_C"/>
</dbReference>
<evidence type="ECO:0000256" key="4">
    <source>
        <dbReference type="ARBA" id="ARBA00022500"/>
    </source>
</evidence>
<protein>
    <recommendedName>
        <fullName evidence="2 10">Flagellar motor switch protein FliM</fullName>
    </recommendedName>
</protein>
<dbReference type="InterPro" id="IPR001689">
    <property type="entry name" value="Flag_FliM"/>
</dbReference>
<accession>A0ABW0HIU2</accession>
<feature type="compositionally biased region" description="Basic and acidic residues" evidence="12">
    <location>
        <begin position="1"/>
        <end position="18"/>
    </location>
</feature>
<evidence type="ECO:0000256" key="2">
    <source>
        <dbReference type="ARBA" id="ARBA00021898"/>
    </source>
</evidence>
<dbReference type="PANTHER" id="PTHR30034">
    <property type="entry name" value="FLAGELLAR MOTOR SWITCH PROTEIN FLIM"/>
    <property type="match status" value="1"/>
</dbReference>
<evidence type="ECO:0000256" key="6">
    <source>
        <dbReference type="ARBA" id="ARBA00022779"/>
    </source>
</evidence>
<name>A0ABW0HIU2_9HYPH</name>
<comment type="subcellular location">
    <subcellularLocation>
        <location evidence="11">Cell inner membrane</location>
        <topology evidence="11">Peripheral membrane protein</topology>
    </subcellularLocation>
    <subcellularLocation>
        <location evidence="11">Bacterial flagellum basal body</location>
    </subcellularLocation>
</comment>
<dbReference type="InterPro" id="IPR036429">
    <property type="entry name" value="SpoA-like_sf"/>
</dbReference>
<keyword evidence="14" id="KW-0282">Flagellum</keyword>
<dbReference type="EMBL" id="JBHSLV010000055">
    <property type="protein sequence ID" value="MFC5395954.1"/>
    <property type="molecule type" value="Genomic_DNA"/>
</dbReference>
<evidence type="ECO:0000313" key="15">
    <source>
        <dbReference type="Proteomes" id="UP001596104"/>
    </source>
</evidence>
<sequence>MANDDLEARDNDKDKDKLPLTPEGMAAEWATMSDIAADDGGEQEANIDRLMNQEEIDTMLGFSIGDDGKGGRNGIQAIVDSGSVTYERLPMLEIIFERLVRLLSTSLRNLFSDNVEVTLEGIRSVRFGDYINSISLPAMLAVFKAEEWDNFGLVTIESALTYSVLDTMLGGKRGQAAARVDGRPFTSIEMSLLRRVIGVVLGDAEAAFRPLSPVNFRVDRIESNPRFVSISRPANAAIRVELRFDMEGRGGSLHLLLPYATIEPIRELLLESFMGEKLGRDPIWENHLATEVWQADVAVKCVLHECTMPLKRVMKLEIGDTLMFDARPDSVASLRCGDFIVSEGRIGRVDDKIAVQVVSPLRRSKTTMAAFDTSHLNPAS</sequence>
<dbReference type="RefSeq" id="WP_291677570.1">
    <property type="nucleotide sequence ID" value="NZ_JBHSLV010000055.1"/>
</dbReference>
<evidence type="ECO:0000259" key="13">
    <source>
        <dbReference type="Pfam" id="PF01052"/>
    </source>
</evidence>
<evidence type="ECO:0000256" key="11">
    <source>
        <dbReference type="PIRNR" id="PIRNR002888"/>
    </source>
</evidence>
<keyword evidence="7 11" id="KW-0472">Membrane</keyword>
<evidence type="ECO:0000256" key="9">
    <source>
        <dbReference type="ARBA" id="ARBA00025044"/>
    </source>
</evidence>
<keyword evidence="15" id="KW-1185">Reference proteome</keyword>
<evidence type="ECO:0000256" key="5">
    <source>
        <dbReference type="ARBA" id="ARBA00022519"/>
    </source>
</evidence>
<dbReference type="PRINTS" id="PR00955">
    <property type="entry name" value="FLGMOTORFLIM"/>
</dbReference>
<dbReference type="InterPro" id="IPR028976">
    <property type="entry name" value="CheC-like_sf"/>
</dbReference>
<comment type="caution">
    <text evidence="14">The sequence shown here is derived from an EMBL/GenBank/DDBJ whole genome shotgun (WGS) entry which is preliminary data.</text>
</comment>
<dbReference type="PANTHER" id="PTHR30034:SF3">
    <property type="entry name" value="FLAGELLAR MOTOR SWITCH PROTEIN FLIM"/>
    <property type="match status" value="1"/>
</dbReference>
<comment type="function">
    <text evidence="9 11">FliM is one of three proteins (FliG, FliN, FliM) that forms the rotor-mounted switch complex (C ring), located at the base of the basal body. This complex interacts with the CheY and CheZ chemotaxis proteins, in addition to contacting components of the motor that determine the direction of flagellar rotation.</text>
</comment>
<keyword evidence="6 11" id="KW-0283">Flagellar rotation</keyword>
<dbReference type="Gene3D" id="2.30.330.10">
    <property type="entry name" value="SpoA-like"/>
    <property type="match status" value="1"/>
</dbReference>